<dbReference type="InterPro" id="IPR000253">
    <property type="entry name" value="FHA_dom"/>
</dbReference>
<reference evidence="9 10" key="1">
    <citation type="submission" date="2009-12" db="EMBL/GenBank/DDBJ databases">
        <title>The Genome Sequence of Anolis carolinensis (Green Anole Lizard).</title>
        <authorList>
            <consortium name="The Genome Sequencing Platform"/>
            <person name="Di Palma F."/>
            <person name="Alfoldi J."/>
            <person name="Heiman D."/>
            <person name="Young S."/>
            <person name="Grabherr M."/>
            <person name="Johnson J."/>
            <person name="Lander E.S."/>
            <person name="Lindblad-Toh K."/>
        </authorList>
    </citation>
    <scope>NUCLEOTIDE SEQUENCE [LARGE SCALE GENOMIC DNA]</scope>
    <source>
        <strain evidence="9 10">JBL SC #1</strain>
    </source>
</reference>
<feature type="compositionally biased region" description="Basic and acidic residues" evidence="7">
    <location>
        <begin position="127"/>
        <end position="149"/>
    </location>
</feature>
<evidence type="ECO:0000313" key="9">
    <source>
        <dbReference type="Ensembl" id="ENSACAP00000037849.1"/>
    </source>
</evidence>
<feature type="region of interest" description="Disordered" evidence="7">
    <location>
        <begin position="618"/>
        <end position="651"/>
    </location>
</feature>
<feature type="region of interest" description="Disordered" evidence="7">
    <location>
        <begin position="1903"/>
        <end position="1944"/>
    </location>
</feature>
<proteinExistence type="predicted"/>
<dbReference type="GeneTree" id="ENSGT00940000154352"/>
<protein>
    <recommendedName>
        <fullName evidence="8">FHA domain-containing protein</fullName>
    </recommendedName>
</protein>
<feature type="region of interest" description="Disordered" evidence="7">
    <location>
        <begin position="127"/>
        <end position="153"/>
    </location>
</feature>
<reference evidence="9" key="3">
    <citation type="submission" date="2025-09" db="UniProtKB">
        <authorList>
            <consortium name="Ensembl"/>
        </authorList>
    </citation>
    <scope>IDENTIFICATION</scope>
</reference>
<feature type="domain" description="FHA" evidence="8">
    <location>
        <begin position="27"/>
        <end position="77"/>
    </location>
</feature>
<feature type="region of interest" description="Disordered" evidence="7">
    <location>
        <begin position="1678"/>
        <end position="1713"/>
    </location>
</feature>
<dbReference type="Ensembl" id="ENSACAT00000056513.1">
    <property type="protein sequence ID" value="ENSACAP00000037849.1"/>
    <property type="gene ID" value="ENSACAG00000020986.4"/>
</dbReference>
<dbReference type="SMART" id="SM01295">
    <property type="entry name" value="K167R"/>
    <property type="match status" value="3"/>
</dbReference>
<feature type="region of interest" description="Disordered" evidence="7">
    <location>
        <begin position="2170"/>
        <end position="2202"/>
    </location>
</feature>
<dbReference type="PROSITE" id="PS50006">
    <property type="entry name" value="FHA_DOMAIN"/>
    <property type="match status" value="1"/>
</dbReference>
<dbReference type="Pfam" id="PF00498">
    <property type="entry name" value="FHA"/>
    <property type="match status" value="1"/>
</dbReference>
<feature type="region of interest" description="Disordered" evidence="7">
    <location>
        <begin position="1999"/>
        <end position="2104"/>
    </location>
</feature>
<dbReference type="InterPro" id="IPR012568">
    <property type="entry name" value="KI67R"/>
</dbReference>
<evidence type="ECO:0000256" key="2">
    <source>
        <dbReference type="ARBA" id="ARBA00022499"/>
    </source>
</evidence>
<feature type="region of interest" description="Disordered" evidence="7">
    <location>
        <begin position="2301"/>
        <end position="2335"/>
    </location>
</feature>
<feature type="region of interest" description="Disordered" evidence="7">
    <location>
        <begin position="578"/>
        <end position="597"/>
    </location>
</feature>
<evidence type="ECO:0000256" key="7">
    <source>
        <dbReference type="SAM" id="MobiDB-lite"/>
    </source>
</evidence>
<feature type="compositionally biased region" description="Basic and acidic residues" evidence="7">
    <location>
        <begin position="2079"/>
        <end position="2104"/>
    </location>
</feature>
<dbReference type="SUPFAM" id="SSF49879">
    <property type="entry name" value="SMAD/FHA domain"/>
    <property type="match status" value="1"/>
</dbReference>
<feature type="compositionally biased region" description="Basic and acidic residues" evidence="7">
    <location>
        <begin position="217"/>
        <end position="228"/>
    </location>
</feature>
<dbReference type="Proteomes" id="UP000001646">
    <property type="component" value="Chromosome 3"/>
</dbReference>
<feature type="compositionally biased region" description="Polar residues" evidence="7">
    <location>
        <begin position="727"/>
        <end position="737"/>
    </location>
</feature>
<evidence type="ECO:0000313" key="10">
    <source>
        <dbReference type="Proteomes" id="UP000001646"/>
    </source>
</evidence>
<dbReference type="Bgee" id="ENSACAG00000020986">
    <property type="expression patterns" value="Expressed in forelimb bud and 10 other cell types or tissues"/>
</dbReference>
<feature type="compositionally biased region" description="Basic and acidic residues" evidence="7">
    <location>
        <begin position="2030"/>
        <end position="2055"/>
    </location>
</feature>
<feature type="region of interest" description="Disordered" evidence="7">
    <location>
        <begin position="1829"/>
        <end position="1854"/>
    </location>
</feature>
<dbReference type="Pfam" id="PF15276">
    <property type="entry name" value="PP1_bind"/>
    <property type="match status" value="1"/>
</dbReference>
<feature type="region of interest" description="Disordered" evidence="7">
    <location>
        <begin position="2423"/>
        <end position="2477"/>
    </location>
</feature>
<dbReference type="InterPro" id="IPR029334">
    <property type="entry name" value="PP1-bd"/>
</dbReference>
<dbReference type="PANTHER" id="PTHR21603:SF17">
    <property type="entry name" value="PROLIFERATION MARKER PROTEIN KI-67"/>
    <property type="match status" value="1"/>
</dbReference>
<feature type="compositionally biased region" description="Polar residues" evidence="7">
    <location>
        <begin position="2242"/>
        <end position="2257"/>
    </location>
</feature>
<dbReference type="CDD" id="cd22673">
    <property type="entry name" value="FHA_Ki67"/>
    <property type="match status" value="1"/>
</dbReference>
<feature type="region of interest" description="Disordered" evidence="7">
    <location>
        <begin position="721"/>
        <end position="751"/>
    </location>
</feature>
<dbReference type="SMART" id="SM00240">
    <property type="entry name" value="FHA"/>
    <property type="match status" value="1"/>
</dbReference>
<feature type="compositionally biased region" description="Polar residues" evidence="7">
    <location>
        <begin position="1701"/>
        <end position="1713"/>
    </location>
</feature>
<feature type="region of interest" description="Disordered" evidence="7">
    <location>
        <begin position="446"/>
        <end position="525"/>
    </location>
</feature>
<name>A0A803TRK9_ANOCA</name>
<dbReference type="GO" id="GO:0005634">
    <property type="term" value="C:nucleus"/>
    <property type="evidence" value="ECO:0007669"/>
    <property type="project" value="UniProtKB-SubCell"/>
</dbReference>
<evidence type="ECO:0000256" key="1">
    <source>
        <dbReference type="ARBA" id="ARBA00004123"/>
    </source>
</evidence>
<keyword evidence="3" id="KW-0597">Phosphoprotein</keyword>
<feature type="region of interest" description="Disordered" evidence="7">
    <location>
        <begin position="2228"/>
        <end position="2265"/>
    </location>
</feature>
<accession>A0A803TRK9</accession>
<evidence type="ECO:0000256" key="4">
    <source>
        <dbReference type="ARBA" id="ARBA00022843"/>
    </source>
</evidence>
<feature type="compositionally biased region" description="Basic residues" evidence="7">
    <location>
        <begin position="626"/>
        <end position="642"/>
    </location>
</feature>
<keyword evidence="6" id="KW-0131">Cell cycle</keyword>
<feature type="compositionally biased region" description="Polar residues" evidence="7">
    <location>
        <begin position="459"/>
        <end position="492"/>
    </location>
</feature>
<feature type="compositionally biased region" description="Polar residues" evidence="7">
    <location>
        <begin position="2056"/>
        <end position="2067"/>
    </location>
</feature>
<keyword evidence="5" id="KW-0539">Nucleus</keyword>
<feature type="region of interest" description="Disordered" evidence="7">
    <location>
        <begin position="1549"/>
        <end position="1576"/>
    </location>
</feature>
<evidence type="ECO:0000259" key="8">
    <source>
        <dbReference type="PROSITE" id="PS50006"/>
    </source>
</evidence>
<reference evidence="9" key="2">
    <citation type="submission" date="2025-08" db="UniProtKB">
        <authorList>
            <consortium name="Ensembl"/>
        </authorList>
    </citation>
    <scope>IDENTIFICATION</scope>
</reference>
<organism evidence="9 10">
    <name type="scientific">Anolis carolinensis</name>
    <name type="common">Green anole</name>
    <name type="synonym">American chameleon</name>
    <dbReference type="NCBI Taxonomy" id="28377"/>
    <lineage>
        <taxon>Eukaryota</taxon>
        <taxon>Metazoa</taxon>
        <taxon>Chordata</taxon>
        <taxon>Craniata</taxon>
        <taxon>Vertebrata</taxon>
        <taxon>Euteleostomi</taxon>
        <taxon>Lepidosauria</taxon>
        <taxon>Squamata</taxon>
        <taxon>Bifurcata</taxon>
        <taxon>Unidentata</taxon>
        <taxon>Episquamata</taxon>
        <taxon>Toxicofera</taxon>
        <taxon>Iguania</taxon>
        <taxon>Dactyloidae</taxon>
        <taxon>Anolis</taxon>
    </lineage>
</organism>
<dbReference type="Pfam" id="PF08065">
    <property type="entry name" value="KI67R"/>
    <property type="match status" value="3"/>
</dbReference>
<evidence type="ECO:0000256" key="3">
    <source>
        <dbReference type="ARBA" id="ARBA00022553"/>
    </source>
</evidence>
<dbReference type="InterPro" id="IPR008984">
    <property type="entry name" value="SMAD_FHA_dom_sf"/>
</dbReference>
<feature type="compositionally biased region" description="Basic and acidic residues" evidence="7">
    <location>
        <begin position="1999"/>
        <end position="2011"/>
    </location>
</feature>
<dbReference type="PROSITE" id="PS51257">
    <property type="entry name" value="PROKAR_LIPOPROTEIN"/>
    <property type="match status" value="1"/>
</dbReference>
<evidence type="ECO:0000256" key="6">
    <source>
        <dbReference type="ARBA" id="ARBA00023306"/>
    </source>
</evidence>
<keyword evidence="4" id="KW-0832">Ubl conjugation</keyword>
<feature type="region of interest" description="Disordered" evidence="7">
    <location>
        <begin position="291"/>
        <end position="327"/>
    </location>
</feature>
<dbReference type="PANTHER" id="PTHR21603">
    <property type="entry name" value="ANTIGEN KI-67-LIKE PROTEIN"/>
    <property type="match status" value="1"/>
</dbReference>
<gene>
    <name evidence="9" type="primary">mki67</name>
</gene>
<feature type="compositionally biased region" description="Polar residues" evidence="7">
    <location>
        <begin position="2313"/>
        <end position="2323"/>
    </location>
</feature>
<feature type="region of interest" description="Disordered" evidence="7">
    <location>
        <begin position="2271"/>
        <end position="2290"/>
    </location>
</feature>
<comment type="subcellular location">
    <subcellularLocation>
        <location evidence="1">Nucleus</location>
    </subcellularLocation>
</comment>
<feature type="region of interest" description="Disordered" evidence="7">
    <location>
        <begin position="395"/>
        <end position="424"/>
    </location>
</feature>
<dbReference type="Gene3D" id="2.60.200.20">
    <property type="match status" value="1"/>
</dbReference>
<feature type="compositionally biased region" description="Polar residues" evidence="7">
    <location>
        <begin position="2170"/>
        <end position="2190"/>
    </location>
</feature>
<feature type="compositionally biased region" description="Basic residues" evidence="7">
    <location>
        <begin position="2468"/>
        <end position="2477"/>
    </location>
</feature>
<keyword evidence="10" id="KW-1185">Reference proteome</keyword>
<sequence length="2477" mass="276820">MPLYGKIVVIKRNGADGTHFPLTASSCLFGRKKECDIRIQLPEVSKEHCKIEINENKEVILFNLSSTNPTQLNGNNVQDHTFLKHGDILTVIDRSFRFEYPPLSPRQKRSCRSQEKEMLQVLHVQQKEQDLLHPQDSENRNPKISDIKKSPQKCKNTKHLLTQRLGKRKRASFGVQLCPELLDERLPPNSPHKRNKIARRLSLPLQNSPRAVLKNDPGLRHSETKDQDQPNLMERAALPQGHGSPAALSVACRMSTKKTRSSFLRHMLTEECLIISTDSSSTDRIAHVQTLDASGNRDWPQEEEDKIKQPTTNNPIQDVETENNEPMSSNAFERGLENGVEVPAEAVLESNVSSPLTRKSGIKTSPQMPENTEHVLLTEPLGKRKRVSFGGQLSPELFDKRLPPNSPLKRGATPRRMTLPFGNSPRAVLKKGLGLRQSVTEVQHKTVLMKNASPKACRSPTTSPKTHAASSPTQKSPATSPKAPTTAFSTRRSPAATPIAHSSPSTSPAARKPPTPLPQRKGRFSISHVTCPSSEERDSITTQIHQNKEFDCVKTSESVGVVSQADSSVRRSKKFALKRSSMRRSSRMDSVHSKRRSGASEANLIVAKSWAEVVKQGVPKSQAKMTRTKCGVKKSPKKKPTKLSKNNVSTRRTPIRKAKGQFTSTGHANSPAPILIGKAHSSIMNLAAQVPKVMFNYPLKQHDLNESFTGMIEMFKTPLKGDEKRSLSSAQKTTSEVISEVHSPGKSGEASTKAFNVTNQHRLCNQDIVSPFSEKSQDACLGQDDLQIAPREANTRLEVTVRKNSLPVSVKETPALENKNPEIKSETMEEVSDVKKIIGTPKQKAETVEALSGVKRILRTPKEKPEPVEALSGVKRILRTPKDKPEPVEALSGVKRILRTPEQKTEPVEALSGIKRILRTPKEKSEPVEALSGIKRLLKTPEQKTEPVEVFSGVKRTSMQDLEPTKVFSGIRSLLRTPKENLSLVADDIVCSKLTKTPEVALPGSSEKEHTIQPMENHADEVPKEKVPPLEDLEEIQKQLRTPKQRPEVMQDLVGIGQLFKTPKQRVLPVDDFFGLPKLMAEPKQSSLSPEIDYTGVKDIFSAAHEHKDEILETASVEEDHGPSMNSRNNSGEASMTPFNVTYQQRLCNQDIVSSSEMSQDTCLGQDDLQITSREANSRLDVTVKKNRTPVLENKNPEKKSETMEEVSDVKKITWTPKQKIEPVEVISGVKRIFITPKEKPEPVEAFMGVKRILRTPKDKPEPVEALSGVKRIFRTPKEKPEPVEALSGVKRIFRTPKEKPEPVEALSGVKRILRTPKEKPEPVEALSGVKRILRTPKQKTEPVEALSGIKRILRTPKEKTEPVEALSGIKKLLKTPEQKTEPVEVFSGVKRTPMQDLEPTKVILGIKSLLRTSKENLSLVADDIVCSKLTKTPEVALLGSSKKEHTIQPMENQADEIPKEKVPPLEKEIQKRLRTPKQRPEVMQDLVGIGQLFKTPKQRVLPVDDFFGLPKLMTEPKQSSLSPEIDYTGVKDIFSAADEHKDEILETANVEEDHGPSMNSRNNSDSLENELDERKGPNLEDLTEIKFPFTTESEEHTCDLKPKDNLLNELKTEATEMECIPKICQEDGTKSPKADKIIFLKKPALNLGSTDKEMAEPLVSGRRTRKRTYVESSTALKQKGKIQKLTRNSKTAKSDRYEKNNNSVQQSIPESSKLSIETDCNIQIKEIEPSKMESIGNKICLRYTRRKATPLKTENEILNTAITENKSGNTNYAASELYKTEALENNTEEFKENAIKGKGKKVHFLLEKNNSMSLEDKCVLGDNEGIPEEERSAFSKRSTSAKEKTSRRSKCKSSVVSQQLCFSPSEGKHTFETCRDKDKKGIQLSFESSNLTKEDPIVVSSGFSHGKNVQEIQAEERSNETQKLPLESIQEHPARRQKVARRNPPRNVCNKYKCLEQIQNETSLENISSKTVQTFKDNIPPRRQAEVKECFARKTCTEEVSKETAEKEHNLAGSIGDNRPKRGRAKKIVLREETASAEESHKTDSFISARRECSLKQTQNDANAYGTQGMPMENVEAPTEHSPSERFKIPKEDPPKRGKKKVIDQKTLAECEMKAAAVIKDENTVAKNVHSTKKSETKRGRGRKIASVSLLPPLEDNSLILSPSIKSKTAIEQGSGISETTATVDSGTLSHRGRRRKVDDINATNSAPILLDKDKEKKICKDLPEEKLSKRGRRKQLVLHETSTVNNSELGNSENTGLGKDKPMHLETGFEQKNQSKRKRGKQNVLASNELLPSLKVSITLPSSSEKDRTASENPSTFTESVGKNKRTKSDRKNEIVGCTTSLRRNKSTEEVFQEKDLEKKTLVNEKQCRRGRKKVTFEPEVCASLKEKAGITVAKKNPLRMGRRKEVKNVSETSTTILDVSEGFVAERRSTKSKKEKTENTTLKKGRKTKDSTAVTDPSETEGRTRGSRTRKRLL</sequence>
<feature type="compositionally biased region" description="Polar residues" evidence="7">
    <location>
        <begin position="1558"/>
        <end position="1567"/>
    </location>
</feature>
<evidence type="ECO:0000256" key="5">
    <source>
        <dbReference type="ARBA" id="ARBA00023242"/>
    </source>
</evidence>
<keyword evidence="2" id="KW-1017">Isopeptide bond</keyword>
<feature type="region of interest" description="Disordered" evidence="7">
    <location>
        <begin position="186"/>
        <end position="230"/>
    </location>
</feature>